<evidence type="ECO:0000256" key="1">
    <source>
        <dbReference type="SAM" id="MobiDB-lite"/>
    </source>
</evidence>
<dbReference type="RefSeq" id="WP_214301422.1">
    <property type="nucleotide sequence ID" value="NZ_JAHDYS010000021.1"/>
</dbReference>
<dbReference type="PROSITE" id="PS51352">
    <property type="entry name" value="THIOREDOXIN_2"/>
    <property type="match status" value="1"/>
</dbReference>
<comment type="caution">
    <text evidence="3">The sequence shown here is derived from an EMBL/GenBank/DDBJ whole genome shotgun (WGS) entry which is preliminary data.</text>
</comment>
<evidence type="ECO:0000259" key="2">
    <source>
        <dbReference type="PROSITE" id="PS51352"/>
    </source>
</evidence>
<dbReference type="Gene3D" id="3.40.30.10">
    <property type="entry name" value="Glutaredoxin"/>
    <property type="match status" value="1"/>
</dbReference>
<evidence type="ECO:0000313" key="4">
    <source>
        <dbReference type="Proteomes" id="UP000784128"/>
    </source>
</evidence>
<evidence type="ECO:0000313" key="3">
    <source>
        <dbReference type="EMBL" id="MBT1073409.1"/>
    </source>
</evidence>
<dbReference type="Proteomes" id="UP000784128">
    <property type="component" value="Unassembled WGS sequence"/>
</dbReference>
<dbReference type="EMBL" id="JAHDYS010000021">
    <property type="protein sequence ID" value="MBT1073409.1"/>
    <property type="molecule type" value="Genomic_DNA"/>
</dbReference>
<dbReference type="Pfam" id="PF00578">
    <property type="entry name" value="AhpC-TSA"/>
    <property type="match status" value="1"/>
</dbReference>
<sequence length="332" mass="36214">MGGNALIYKVIISAVFFLTSFVATQSFSEVHKNDAVNRDKSITKAIEAVTSNTYDRVSRADTGNDPVSSKKENEKTAQVQDVKLLAATLKAEEEYNTKKSEKSLTAKTKAKKGKSVAKASRSAKQKAKHKRRAKTKAAQKYVAAVKVEDGETVTKALPIEKQEQVGLASVKVEDGSKAAPKVGDSPLTNATFVKDEAEPHTKPAKSLFQVGQAVPNLSIVTESGHKVALEDYRGNVLVLNFFEPGCQTCRSYLPHFKELNSKFGKQGLQIIDMSTDQNPTKAEFGIQAVPVVFVVDAHGRVAGVFKVINDQTHSRIENLVKVLLRDLYKIPA</sequence>
<accession>A0ABS5UCL2</accession>
<feature type="region of interest" description="Disordered" evidence="1">
    <location>
        <begin position="56"/>
        <end position="76"/>
    </location>
</feature>
<dbReference type="PANTHER" id="PTHR42852">
    <property type="entry name" value="THIOL:DISULFIDE INTERCHANGE PROTEIN DSBE"/>
    <property type="match status" value="1"/>
</dbReference>
<gene>
    <name evidence="3" type="ORF">KJB30_16580</name>
</gene>
<keyword evidence="4" id="KW-1185">Reference proteome</keyword>
<organism evidence="3 4">
    <name type="scientific">Pelotalea chapellei</name>
    <dbReference type="NCBI Taxonomy" id="44671"/>
    <lineage>
        <taxon>Bacteria</taxon>
        <taxon>Pseudomonadati</taxon>
        <taxon>Thermodesulfobacteriota</taxon>
        <taxon>Desulfuromonadia</taxon>
        <taxon>Geobacterales</taxon>
        <taxon>Geobacteraceae</taxon>
        <taxon>Pelotalea</taxon>
    </lineage>
</organism>
<feature type="compositionally biased region" description="Basic residues" evidence="1">
    <location>
        <begin position="108"/>
        <end position="137"/>
    </location>
</feature>
<reference evidence="3 4" key="1">
    <citation type="submission" date="2021-05" db="EMBL/GenBank/DDBJ databases">
        <title>The draft genome of Geobacter chapellei DSM 13688.</title>
        <authorList>
            <person name="Xu Z."/>
            <person name="Masuda Y."/>
            <person name="Itoh H."/>
            <person name="Senoo K."/>
        </authorList>
    </citation>
    <scope>NUCLEOTIDE SEQUENCE [LARGE SCALE GENOMIC DNA]</scope>
    <source>
        <strain evidence="3 4">DSM 13688</strain>
    </source>
</reference>
<dbReference type="InterPro" id="IPR000866">
    <property type="entry name" value="AhpC/TSA"/>
</dbReference>
<protein>
    <submittedName>
        <fullName evidence="3">TlpA family protein disulfide reductase</fullName>
    </submittedName>
</protein>
<dbReference type="InterPro" id="IPR050553">
    <property type="entry name" value="Thioredoxin_ResA/DsbE_sf"/>
</dbReference>
<dbReference type="InterPro" id="IPR036249">
    <property type="entry name" value="Thioredoxin-like_sf"/>
</dbReference>
<feature type="domain" description="Thioredoxin" evidence="2">
    <location>
        <begin position="208"/>
        <end position="325"/>
    </location>
</feature>
<feature type="region of interest" description="Disordered" evidence="1">
    <location>
        <begin position="96"/>
        <end position="137"/>
    </location>
</feature>
<dbReference type="PANTHER" id="PTHR42852:SF18">
    <property type="entry name" value="CHROMOSOME UNDETERMINED SCAFFOLD_47, WHOLE GENOME SHOTGUN SEQUENCE"/>
    <property type="match status" value="1"/>
</dbReference>
<dbReference type="SUPFAM" id="SSF52833">
    <property type="entry name" value="Thioredoxin-like"/>
    <property type="match status" value="1"/>
</dbReference>
<proteinExistence type="predicted"/>
<dbReference type="InterPro" id="IPR013766">
    <property type="entry name" value="Thioredoxin_domain"/>
</dbReference>
<name>A0ABS5UCL2_9BACT</name>
<dbReference type="CDD" id="cd02966">
    <property type="entry name" value="TlpA_like_family"/>
    <property type="match status" value="1"/>
</dbReference>